<sequence length="45" mass="4984">MSTPVDQQQNDFFVGNETLSLKGFFAQINLTELILPSIGFVVIPN</sequence>
<organism evidence="1">
    <name type="scientific">Proteus mirabilis</name>
    <dbReference type="NCBI Taxonomy" id="584"/>
    <lineage>
        <taxon>Bacteria</taxon>
        <taxon>Pseudomonadati</taxon>
        <taxon>Pseudomonadota</taxon>
        <taxon>Gammaproteobacteria</taxon>
        <taxon>Enterobacterales</taxon>
        <taxon>Morganellaceae</taxon>
        <taxon>Proteus</taxon>
    </lineage>
</organism>
<comment type="caution">
    <text evidence="1">The sequence shown here is derived from an EMBL/GenBank/DDBJ whole genome shotgun (WGS) entry which is preliminary data.</text>
</comment>
<dbReference type="AlphaFoldDB" id="A0ABD5LVZ6"/>
<proteinExistence type="predicted"/>
<gene>
    <name evidence="1" type="ORF">I3679_009005</name>
</gene>
<evidence type="ECO:0000313" key="1">
    <source>
        <dbReference type="EMBL" id="MEY2344217.1"/>
    </source>
</evidence>
<protein>
    <submittedName>
        <fullName evidence="1">Uncharacterized protein</fullName>
    </submittedName>
</protein>
<accession>A0ABD5LVZ6</accession>
<reference evidence="1" key="1">
    <citation type="submission" date="2021-05" db="EMBL/GenBank/DDBJ databases">
        <title>First report of NDM-5 and VEB-6 producing Proteus mirabilis isolated from blood of a sepsis patient in Kolkata, India.</title>
        <authorList>
            <person name="Halder G."/>
            <person name="Chaudhuri B."/>
            <person name="Dutta S."/>
        </authorList>
    </citation>
    <scope>NUCLEOTIDE SEQUENCE [LARGE SCALE GENOMIC DNA]</scope>
    <source>
        <strain evidence="1">7049</strain>
    </source>
</reference>
<dbReference type="EMBL" id="JADQCH020000001">
    <property type="protein sequence ID" value="MEY2344217.1"/>
    <property type="molecule type" value="Genomic_DNA"/>
</dbReference>
<name>A0ABD5LVZ6_PROMI</name>